<protein>
    <submittedName>
        <fullName evidence="1">Uncharacterized protein</fullName>
    </submittedName>
</protein>
<dbReference type="Proteomes" id="UP000824881">
    <property type="component" value="Unassembled WGS sequence"/>
</dbReference>
<keyword evidence="2" id="KW-1185">Reference proteome</keyword>
<organism evidence="1 2">
    <name type="scientific">Pleurotus cornucopiae</name>
    <name type="common">Cornucopia mushroom</name>
    <dbReference type="NCBI Taxonomy" id="5321"/>
    <lineage>
        <taxon>Eukaryota</taxon>
        <taxon>Fungi</taxon>
        <taxon>Dikarya</taxon>
        <taxon>Basidiomycota</taxon>
        <taxon>Agaricomycotina</taxon>
        <taxon>Agaricomycetes</taxon>
        <taxon>Agaricomycetidae</taxon>
        <taxon>Agaricales</taxon>
        <taxon>Pleurotineae</taxon>
        <taxon>Pleurotaceae</taxon>
        <taxon>Pleurotus</taxon>
    </lineage>
</organism>
<accession>A0ACB7INH4</accession>
<gene>
    <name evidence="1" type="ORF">CCMSSC00406_0001453</name>
</gene>
<evidence type="ECO:0000313" key="1">
    <source>
        <dbReference type="EMBL" id="KAG9219043.1"/>
    </source>
</evidence>
<evidence type="ECO:0000313" key="2">
    <source>
        <dbReference type="Proteomes" id="UP000824881"/>
    </source>
</evidence>
<sequence length="2043" mass="224556">MNHLADPQKKTSIGQLLNPLESVGDAAYHNGQVHSINDSAQQQVHHDHHGVPAYPPQYNSNPSSFNLRAANWEMPDDSERRKPDNVATATRQYQHIPQMNGPGVYGEQPARMVRPRMEAPNGYPIEGQQVWQQPQDMQTMQYGPPSGIAPMYSDERTAISGDYPPQGQHNYHPGYSESSAAPVWQATQRASVRLAARGTMPPAPQDPRYHPQQYYQPGVYAPMPYFPPDDHTQTNSMAQKRSAPDPDDTAGSKQKKTKSRAKSVGEGGPGPSRRGYNAKKRSEAAQIAAQNAQLIPTVSYVSDKGKQKASEASQDSLAPQNPVSSGSAMLTTELQFARYQHRNIVGISFVESQKPDAPSMNFPTQWNISLKPEHIRSTKLTVARALLPTLRKEMKHLELPEVIRRPRESEVRATCDTCMTSIFSSTWMCRLCGREACEECYEQVKDLTMDRPGAGQTEIAALQARREKHAHSNPFFLSCTRRNEHTSKEFSPVSRFCKEELAQAIAAMDALVKEEDANQATSGSDATDGGVNGVADGAQGHQHLNNTYPNLSNGVAPQGDATNAQEETPSHDVTHLPDDKMTDEIFRSHWVKGEPLVVTDVLSKFRIEWTPEYFIEKYGGQNCLIIECQTEENKRTSVAEFFKDFGKYEGRKSCWKLKDWPSSTEFKAAFPELYEDFANAVPVPNYVRRDGVMNIASHFPYNTISPDLGPKMYNAYTSTSNPGSKGTTRLHMDMSDAVNIMTYAAPTITGEPGYAAWDLFRSQDSDKLRQFLRKRFKGAFQNDPIHAQQFYLDEQLRRELWETAGVKSFRIYQRPGQAVFIPAGCAHQVVNLADCIKVAIDFVSPENIARCEQLTREFREQNQSMVWKEDVLQLRTMMCKTPATIRGKTGNLGYVQQRTRGLEAITPIHRCALSPEAMSKPSLMQTLLKRPSQTYSFPHEKEYFSTKNDMLRLAAESADPLRDVEASSSSSSATRSRTNLPGDNSPGFGYSKPLPPHNPQDWVMNGVSRGNRLGAGSEVRHNDTKSPAHRPRYTEATKYQTTSASGSTVRKKRSSSSRKSQRLSASFDDPEDSDSSQDVFYTPNTSPRTSMASSVAVVTTPFASLGPPETPPVPPIPQPTNPKAKLRRSQPFVIASDSKSIPSNSLTSTIVSTSAEGRSFSALSDTHSQLTDTDTVTPVQSDDGHSKPMPPPSRDPGSQISSSTRRHTNGHDPSSVAVRATITKRVPVPTIDRQPGQSTPPKDGRSNGASTPPDSSISSSTVPVDDKSVPSAAENNHRVPSRPLPTQSRRREIVNPPRRPKNISKPPPNIMIGMDALIEEDEDTVSTRSRSIRNGRDGLYTHPGGRLSAARSDDQMIVEEDQLLPGSSTEDSESSNTRQIRHRRSRSLDYGSSTSKKFDSRFVPPVNYEEPAALPSHGTRGYSSLTLPRAPPPPSTALGNVSNVEGPTHLDGSGKIDLTKSGIAQTTMATVEVVRGLGRRSSRSKGWKLVKGLFGRQAADSNGVDLEFTSYRPPPNYVPSRSILVQVWAVAMDEVDLRLLGLGVYDGARAYEPISNLNGRARQDTATNGHGNGHALPPVPLDRKAAEVGYIPGRSFVGRVLECGWEIPEETFRRGDWVAGLLDARKCGALAEFIVVDRRRVHRVHYPNMGSTQGMQSYDAPPNGNVNVASTSKVDNVQQKYPRTLSRTPSTSSNSHTRHPSSAKPSAPERPPPMTLEELALLALTGIPAYRAVRTFQFAHASRSAGLSHNAIHASSKPADEQRRVVVLKGHDGVGAMAVQMLVKDGWRVCVHAPLPKVDLDDAERNRQEAMLVIEERARLWGADEVIFDDGGLERESPAAKRTGPVVRVLQRLLEDGDVFEAVLDTVGGKDVWEASEKLLSVRLPSGQQAQFTTLVGDNPERPIPTAGDNFRAGVRNWKLGSSPRKGRLVRSASLSVSGSNGQAIDSSILPPEVIGKGKGKVEYAWASLAQDVGWEGEDVGSSLAEVLRMALDMGIRPFVGEVDKIGERTALFEKVPDLFRDKGSITTQMLRDGGTVVVKVVE</sequence>
<proteinExistence type="predicted"/>
<name>A0ACB7INH4_PLECO</name>
<dbReference type="EMBL" id="WQMT02000009">
    <property type="protein sequence ID" value="KAG9219043.1"/>
    <property type="molecule type" value="Genomic_DNA"/>
</dbReference>
<comment type="caution">
    <text evidence="1">The sequence shown here is derived from an EMBL/GenBank/DDBJ whole genome shotgun (WGS) entry which is preliminary data.</text>
</comment>
<reference evidence="1 2" key="1">
    <citation type="journal article" date="2021" name="Appl. Environ. Microbiol.">
        <title>Genetic linkage and physical mapping for an oyster mushroom Pleurotus cornucopiae and QTL analysis for the trait cap color.</title>
        <authorList>
            <person name="Zhang Y."/>
            <person name="Gao W."/>
            <person name="Sonnenberg A."/>
            <person name="Chen Q."/>
            <person name="Zhang J."/>
            <person name="Huang C."/>
        </authorList>
    </citation>
    <scope>NUCLEOTIDE SEQUENCE [LARGE SCALE GENOMIC DNA]</scope>
    <source>
        <strain evidence="1">CCMSSC00406</strain>
    </source>
</reference>